<reference evidence="8" key="2">
    <citation type="submission" date="2015-08" db="UniProtKB">
        <authorList>
            <consortium name="WormBaseParasite"/>
        </authorList>
    </citation>
    <scope>IDENTIFICATION</scope>
</reference>
<feature type="transmembrane region" description="Helical" evidence="6">
    <location>
        <begin position="6"/>
        <end position="24"/>
    </location>
</feature>
<evidence type="ECO:0000256" key="6">
    <source>
        <dbReference type="SAM" id="Phobius"/>
    </source>
</evidence>
<dbReference type="PANTHER" id="PTHR28668">
    <property type="entry name" value="TRANSMEMBRANE PROTEIN 234"/>
    <property type="match status" value="1"/>
</dbReference>
<dbReference type="WBParaSite" id="SVE_0167800.1">
    <property type="protein sequence ID" value="SVE_0167800.1"/>
    <property type="gene ID" value="SVE_0167800"/>
</dbReference>
<reference evidence="7" key="1">
    <citation type="submission" date="2014-07" db="EMBL/GenBank/DDBJ databases">
        <authorList>
            <person name="Martin A.A"/>
            <person name="De Silva N."/>
        </authorList>
    </citation>
    <scope>NUCLEOTIDE SEQUENCE</scope>
</reference>
<evidence type="ECO:0000256" key="5">
    <source>
        <dbReference type="ARBA" id="ARBA00023136"/>
    </source>
</evidence>
<keyword evidence="7" id="KW-1185">Reference proteome</keyword>
<evidence type="ECO:0000256" key="1">
    <source>
        <dbReference type="ARBA" id="ARBA00004141"/>
    </source>
</evidence>
<evidence type="ECO:0000256" key="3">
    <source>
        <dbReference type="ARBA" id="ARBA00022692"/>
    </source>
</evidence>
<evidence type="ECO:0000256" key="4">
    <source>
        <dbReference type="ARBA" id="ARBA00022989"/>
    </source>
</evidence>
<evidence type="ECO:0000313" key="7">
    <source>
        <dbReference type="Proteomes" id="UP000035680"/>
    </source>
</evidence>
<dbReference type="SUPFAM" id="SSF103481">
    <property type="entry name" value="Multidrug resistance efflux transporter EmrE"/>
    <property type="match status" value="1"/>
</dbReference>
<feature type="transmembrane region" description="Helical" evidence="6">
    <location>
        <begin position="115"/>
        <end position="134"/>
    </location>
</feature>
<comment type="similarity">
    <text evidence="2">Belongs to the TMEM234 family.</text>
</comment>
<dbReference type="InterPro" id="IPR018908">
    <property type="entry name" value="TMEM234"/>
</dbReference>
<feature type="transmembrane region" description="Helical" evidence="6">
    <location>
        <begin position="45"/>
        <end position="69"/>
    </location>
</feature>
<dbReference type="PANTHER" id="PTHR28668:SF1">
    <property type="entry name" value="TRANSMEMBRANE PROTEIN 234"/>
    <property type="match status" value="1"/>
</dbReference>
<dbReference type="AlphaFoldDB" id="A0A0K0EYR9"/>
<sequence>MFALTNLFYIVIVSFIWGTSNPFIRKGALHERSNNARLSGKEGSNIIISYTYEILNFILNWRFALPFFINQLGSVLYNVLLTSMPVTIVVPVVNSLTFFWTALIGGYVDGVKLTYNQWIGVIILFCGNILITWYD</sequence>
<dbReference type="InterPro" id="IPR037185">
    <property type="entry name" value="EmrE-like"/>
</dbReference>
<keyword evidence="3 6" id="KW-0812">Transmembrane</keyword>
<organism evidence="7 8">
    <name type="scientific">Strongyloides venezuelensis</name>
    <name type="common">Threadworm</name>
    <dbReference type="NCBI Taxonomy" id="75913"/>
    <lineage>
        <taxon>Eukaryota</taxon>
        <taxon>Metazoa</taxon>
        <taxon>Ecdysozoa</taxon>
        <taxon>Nematoda</taxon>
        <taxon>Chromadorea</taxon>
        <taxon>Rhabditida</taxon>
        <taxon>Tylenchina</taxon>
        <taxon>Panagrolaimomorpha</taxon>
        <taxon>Strongyloidoidea</taxon>
        <taxon>Strongyloididae</taxon>
        <taxon>Strongyloides</taxon>
    </lineage>
</organism>
<dbReference type="Gene3D" id="1.10.3730.20">
    <property type="match status" value="1"/>
</dbReference>
<proteinExistence type="inferred from homology"/>
<dbReference type="Proteomes" id="UP000035680">
    <property type="component" value="Unassembled WGS sequence"/>
</dbReference>
<feature type="transmembrane region" description="Helical" evidence="6">
    <location>
        <begin position="75"/>
        <end position="103"/>
    </location>
</feature>
<comment type="subcellular location">
    <subcellularLocation>
        <location evidence="1">Membrane</location>
        <topology evidence="1">Multi-pass membrane protein</topology>
    </subcellularLocation>
</comment>
<dbReference type="GO" id="GO:0016020">
    <property type="term" value="C:membrane"/>
    <property type="evidence" value="ECO:0007669"/>
    <property type="project" value="UniProtKB-SubCell"/>
</dbReference>
<keyword evidence="4 6" id="KW-1133">Transmembrane helix</keyword>
<name>A0A0K0EYR9_STRVS</name>
<accession>A0A0K0EYR9</accession>
<keyword evidence="5 6" id="KW-0472">Membrane</keyword>
<evidence type="ECO:0000313" key="8">
    <source>
        <dbReference type="WBParaSite" id="SVE_0167800.1"/>
    </source>
</evidence>
<protein>
    <submittedName>
        <fullName evidence="8">Transmembrane protein 234 (inferred by orthology to a human protein)</fullName>
    </submittedName>
</protein>
<evidence type="ECO:0000256" key="2">
    <source>
        <dbReference type="ARBA" id="ARBA00005977"/>
    </source>
</evidence>
<dbReference type="Pfam" id="PF10639">
    <property type="entry name" value="TMEM234"/>
    <property type="match status" value="1"/>
</dbReference>